<dbReference type="GO" id="GO:0003682">
    <property type="term" value="F:chromatin binding"/>
    <property type="evidence" value="ECO:0007669"/>
    <property type="project" value="InterPro"/>
</dbReference>
<feature type="compositionally biased region" description="Basic and acidic residues" evidence="1">
    <location>
        <begin position="457"/>
        <end position="468"/>
    </location>
</feature>
<dbReference type="EMBL" id="LRBV02000007">
    <property type="status" value="NOT_ANNOTATED_CDS"/>
    <property type="molecule type" value="Genomic_DNA"/>
</dbReference>
<dbReference type="GeneID" id="115953880"/>
<dbReference type="RefSeq" id="XP_030927560.1">
    <property type="nucleotide sequence ID" value="XM_031071700.1"/>
</dbReference>
<name>A0A7N2M5X7_QUELO</name>
<dbReference type="Gene3D" id="2.30.30.140">
    <property type="match status" value="1"/>
</dbReference>
<evidence type="ECO:0000256" key="1">
    <source>
        <dbReference type="SAM" id="MobiDB-lite"/>
    </source>
</evidence>
<dbReference type="PANTHER" id="PTHR33827:SF9">
    <property type="entry name" value="SAWADEE DOMAIN-CONTAINING PROTEIN"/>
    <property type="match status" value="1"/>
</dbReference>
<evidence type="ECO:0000313" key="3">
    <source>
        <dbReference type="EnsemblPlants" id="QL07p031190:mrna"/>
    </source>
</evidence>
<accession>A0A7N2M5X7</accession>
<sequence>MGTISEAECALELEAMSKEDSSWHPCQVSFSSAEDGLLIEFGSQELEDMLLQDEEALTCLRFRSTPLQGDDCTHIEEGEHVLATHKSQFKSRFYDAKVEKVVRVRHSKKIYCRCTFTIKWLHQDLEGEAFTVPSNSIMKLATKSINDHPAVAVFLKSVKQMRSSCASLFPTVLEETDGEMDINKLLEKQIEDISNSATESKEKMSKDILLEIKVDNKGHIQPNAVSVCEVSISHAQAPHGQNQLNRSTQNSSKLPIDLQVKDQPSAAASIQEELPENRSHLSPLAARAALASLMSTNHMRIALDGTKMFNSSGLIDMPMKDKVSSEILDASIPVTSASDKVGNPLISTESMSQLVDLSSGITTKVNKSGKKESELTNSEVTLKCSKRERNVSQPTKAARITRSAVQKVTVMQNEGFQIETCSEEMKLTATINKRRFTRSTVSEETKNVVMEVKQVLEEKQSSHNKESCSPEGSLSVPESNVSKKSSAVSKKKKANSSLLDAEINIPDEERNKRQSSCEVKTTQQSEGKDSGNSQGQKRKSTSSKKQEPPRFSPRLRYLPRTRSQGKR</sequence>
<feature type="region of interest" description="Disordered" evidence="1">
    <location>
        <begin position="457"/>
        <end position="567"/>
    </location>
</feature>
<reference evidence="3 4" key="1">
    <citation type="journal article" date="2016" name="G3 (Bethesda)">
        <title>First Draft Assembly and Annotation of the Genome of a California Endemic Oak Quercus lobata Nee (Fagaceae).</title>
        <authorList>
            <person name="Sork V.L."/>
            <person name="Fitz-Gibbon S.T."/>
            <person name="Puiu D."/>
            <person name="Crepeau M."/>
            <person name="Gugger P.F."/>
            <person name="Sherman R."/>
            <person name="Stevens K."/>
            <person name="Langley C.H."/>
            <person name="Pellegrini M."/>
            <person name="Salzberg S.L."/>
        </authorList>
    </citation>
    <scope>NUCLEOTIDE SEQUENCE [LARGE SCALE GENOMIC DNA]</scope>
    <source>
        <strain evidence="3 4">cv. SW786</strain>
    </source>
</reference>
<dbReference type="PANTHER" id="PTHR33827">
    <property type="entry name" value="PROTEIN SAWADEE HOMEODOMAIN HOMOLOG 2"/>
    <property type="match status" value="1"/>
</dbReference>
<dbReference type="OrthoDB" id="759831at2759"/>
<feature type="compositionally biased region" description="Polar residues" evidence="1">
    <location>
        <begin position="514"/>
        <end position="535"/>
    </location>
</feature>
<proteinExistence type="predicted"/>
<reference evidence="3" key="2">
    <citation type="submission" date="2021-01" db="UniProtKB">
        <authorList>
            <consortium name="EnsemblPlants"/>
        </authorList>
    </citation>
    <scope>IDENTIFICATION</scope>
</reference>
<evidence type="ECO:0000259" key="2">
    <source>
        <dbReference type="Pfam" id="PF16719"/>
    </source>
</evidence>
<dbReference type="InterPro" id="IPR032001">
    <property type="entry name" value="SAWADEE_dom"/>
</dbReference>
<dbReference type="OMA" id="INEPEPR"/>
<keyword evidence="4" id="KW-1185">Reference proteome</keyword>
<evidence type="ECO:0000313" key="4">
    <source>
        <dbReference type="Proteomes" id="UP000594261"/>
    </source>
</evidence>
<dbReference type="InParanoid" id="A0A7N2M5X7"/>
<dbReference type="EnsemblPlants" id="QL07p031190:mrna">
    <property type="protein sequence ID" value="QL07p031190:mrna"/>
    <property type="gene ID" value="QL07p031190"/>
</dbReference>
<dbReference type="AlphaFoldDB" id="A0A7N2M5X7"/>
<dbReference type="Pfam" id="PF16719">
    <property type="entry name" value="SAWADEE"/>
    <property type="match status" value="1"/>
</dbReference>
<feature type="compositionally biased region" description="Basic residues" evidence="1">
    <location>
        <begin position="557"/>
        <end position="567"/>
    </location>
</feature>
<dbReference type="KEGG" id="qlo:115953880"/>
<feature type="domain" description="SAWADEE" evidence="2">
    <location>
        <begin position="11"/>
        <end position="137"/>
    </location>
</feature>
<organism evidence="3 4">
    <name type="scientific">Quercus lobata</name>
    <name type="common">Valley oak</name>
    <dbReference type="NCBI Taxonomy" id="97700"/>
    <lineage>
        <taxon>Eukaryota</taxon>
        <taxon>Viridiplantae</taxon>
        <taxon>Streptophyta</taxon>
        <taxon>Embryophyta</taxon>
        <taxon>Tracheophyta</taxon>
        <taxon>Spermatophyta</taxon>
        <taxon>Magnoliopsida</taxon>
        <taxon>eudicotyledons</taxon>
        <taxon>Gunneridae</taxon>
        <taxon>Pentapetalae</taxon>
        <taxon>rosids</taxon>
        <taxon>fabids</taxon>
        <taxon>Fagales</taxon>
        <taxon>Fagaceae</taxon>
        <taxon>Quercus</taxon>
    </lineage>
</organism>
<dbReference type="Gramene" id="QL07p031190:mrna">
    <property type="protein sequence ID" value="QL07p031190:mrna"/>
    <property type="gene ID" value="QL07p031190"/>
</dbReference>
<dbReference type="Proteomes" id="UP000594261">
    <property type="component" value="Chromosome 7"/>
</dbReference>
<dbReference type="InterPro" id="IPR039276">
    <property type="entry name" value="SHH1/2"/>
</dbReference>
<gene>
    <name evidence="3" type="primary">LOC115953880</name>
</gene>
<feature type="compositionally biased region" description="Low complexity" evidence="1">
    <location>
        <begin position="479"/>
        <end position="488"/>
    </location>
</feature>
<protein>
    <recommendedName>
        <fullName evidence="2">SAWADEE domain-containing protein</fullName>
    </recommendedName>
</protein>